<dbReference type="InterPro" id="IPR043138">
    <property type="entry name" value="GGT_lsub"/>
</dbReference>
<evidence type="ECO:0000256" key="1">
    <source>
        <dbReference type="PIRSR" id="PIRSR600101-1"/>
    </source>
</evidence>
<feature type="binding site" evidence="2">
    <location>
        <position position="392"/>
    </location>
    <ligand>
        <name>L-glutamate</name>
        <dbReference type="ChEBI" id="CHEBI:29985"/>
    </ligand>
</feature>
<evidence type="ECO:0000256" key="3">
    <source>
        <dbReference type="SAM" id="SignalP"/>
    </source>
</evidence>
<reference evidence="4" key="1">
    <citation type="submission" date="2019-12" db="EMBL/GenBank/DDBJ databases">
        <authorList>
            <person name="Scholes J."/>
        </authorList>
    </citation>
    <scope>NUCLEOTIDE SEQUENCE</scope>
</reference>
<evidence type="ECO:0000313" key="4">
    <source>
        <dbReference type="EMBL" id="CAA0826784.1"/>
    </source>
</evidence>
<dbReference type="InterPro" id="IPR000101">
    <property type="entry name" value="GGT_peptidase"/>
</dbReference>
<keyword evidence="5" id="KW-1185">Reference proteome</keyword>
<dbReference type="SUPFAM" id="SSF56235">
    <property type="entry name" value="N-terminal nucleophile aminohydrolases (Ntn hydrolases)"/>
    <property type="match status" value="1"/>
</dbReference>
<sequence>MFLRASLHLGLSFAVFFLLEFLVSNPKIALARKGQKVVARHGIVATDETECSKIGRDILQRGGHAVDAAVGATLCLGVVSPSFSGLGGGGFMLVRSSNGEAKVFDMREITPGRASKEMFDRDLSKWKTGPLSIAVPGQLAGLYTAYRKYRKLLWESILSWLTRSLTFAPNGELLFPGKLVRMGKLANTLEAIAKWGMNIFYNGSMGEALAKEIQKFGGIITKEDFQKYWVVQRRPLVARVMGYKLVTVPPPASGGAMIFLILNILANYNCKSATSVPMSLAMHRLVQAFKYALAQRMDLGDPAFVNVTCVLKNMTSKRYARKLKNLIDDNKTFDSAHYDSKWSSVHDHGTTHICVVDDKRNVVSMTLSLNTLFGSKLVSPSTGIYLNNQMYDFSIPISTVPPPAPANFIQPFKRPLSSMGPTILLKDGKVKAVIGAAGGLLIPDAVTQVLMNHLKYRMDTFSEVKAARFYHKLNPNVLYLENYTSRFGDYYGYNSSIQAELRQKGHALEGACRWTSCQFVIQMFKGANAGKLVAVSDPRKGMKL</sequence>
<dbReference type="Gene3D" id="3.60.20.40">
    <property type="match status" value="1"/>
</dbReference>
<accession>A0A9N7RG84</accession>
<feature type="binding site" evidence="2">
    <location>
        <begin position="368"/>
        <end position="370"/>
    </location>
    <ligand>
        <name>L-glutamate</name>
        <dbReference type="ChEBI" id="CHEBI:29985"/>
    </ligand>
</feature>
<proteinExistence type="predicted"/>
<dbReference type="InterPro" id="IPR043137">
    <property type="entry name" value="GGT_ssub_C"/>
</dbReference>
<feature type="binding site" evidence="2">
    <location>
        <begin position="417"/>
        <end position="418"/>
    </location>
    <ligand>
        <name>L-glutamate</name>
        <dbReference type="ChEBI" id="CHEBI:29985"/>
    </ligand>
</feature>
<feature type="signal peptide" evidence="3">
    <location>
        <begin position="1"/>
        <end position="31"/>
    </location>
</feature>
<organism evidence="4 5">
    <name type="scientific">Striga hermonthica</name>
    <name type="common">Purple witchweed</name>
    <name type="synonym">Buchnera hermonthica</name>
    <dbReference type="NCBI Taxonomy" id="68872"/>
    <lineage>
        <taxon>Eukaryota</taxon>
        <taxon>Viridiplantae</taxon>
        <taxon>Streptophyta</taxon>
        <taxon>Embryophyta</taxon>
        <taxon>Tracheophyta</taxon>
        <taxon>Spermatophyta</taxon>
        <taxon>Magnoliopsida</taxon>
        <taxon>eudicotyledons</taxon>
        <taxon>Gunneridae</taxon>
        <taxon>Pentapetalae</taxon>
        <taxon>asterids</taxon>
        <taxon>lamiids</taxon>
        <taxon>Lamiales</taxon>
        <taxon>Orobanchaceae</taxon>
        <taxon>Buchnereae</taxon>
        <taxon>Striga</taxon>
    </lineage>
</organism>
<feature type="active site" description="Nucleophile" evidence="1">
    <location>
        <position position="350"/>
    </location>
</feature>
<dbReference type="Proteomes" id="UP001153555">
    <property type="component" value="Unassembled WGS sequence"/>
</dbReference>
<dbReference type="PANTHER" id="PTHR11686:SF34">
    <property type="entry name" value="GLUTATHIONE HYDROLASE 1-RELATED"/>
    <property type="match status" value="1"/>
</dbReference>
<feature type="binding site" evidence="2">
    <location>
        <position position="107"/>
    </location>
    <ligand>
        <name>L-glutamate</name>
        <dbReference type="ChEBI" id="CHEBI:29985"/>
    </ligand>
</feature>
<dbReference type="OrthoDB" id="2015213at2759"/>
<dbReference type="InterPro" id="IPR029055">
    <property type="entry name" value="Ntn_hydrolases_N"/>
</dbReference>
<dbReference type="PRINTS" id="PR01210">
    <property type="entry name" value="GGTRANSPTASE"/>
</dbReference>
<keyword evidence="3" id="KW-0732">Signal</keyword>
<dbReference type="GO" id="GO:0005886">
    <property type="term" value="C:plasma membrane"/>
    <property type="evidence" value="ECO:0007669"/>
    <property type="project" value="TreeGrafter"/>
</dbReference>
<gene>
    <name evidence="4" type="ORF">SHERM_01979</name>
</gene>
<evidence type="ECO:0000256" key="2">
    <source>
        <dbReference type="PIRSR" id="PIRSR600101-2"/>
    </source>
</evidence>
<feature type="chain" id="PRO_5040297022" evidence="3">
    <location>
        <begin position="32"/>
        <end position="544"/>
    </location>
</feature>
<dbReference type="AlphaFoldDB" id="A0A9N7RG84"/>
<dbReference type="GO" id="GO:0036374">
    <property type="term" value="F:glutathione hydrolase activity"/>
    <property type="evidence" value="ECO:0007669"/>
    <property type="project" value="InterPro"/>
</dbReference>
<dbReference type="EMBL" id="CACSLK010027624">
    <property type="protein sequence ID" value="CAA0826784.1"/>
    <property type="molecule type" value="Genomic_DNA"/>
</dbReference>
<dbReference type="Pfam" id="PF01019">
    <property type="entry name" value="G_glu_transpept"/>
    <property type="match status" value="2"/>
</dbReference>
<protein>
    <submittedName>
        <fullName evidence="4">Gamma-glutamyltranspeptidase 1</fullName>
    </submittedName>
</protein>
<name>A0A9N7RG84_STRHE</name>
<evidence type="ECO:0000313" key="5">
    <source>
        <dbReference type="Proteomes" id="UP001153555"/>
    </source>
</evidence>
<comment type="caution">
    <text evidence="4">The sequence shown here is derived from an EMBL/GenBank/DDBJ whole genome shotgun (WGS) entry which is preliminary data.</text>
</comment>
<dbReference type="FunFam" id="1.10.246.130:FF:000001">
    <property type="entry name" value="Gamma-glutamyltransferase 5 isoform 1"/>
    <property type="match status" value="1"/>
</dbReference>
<dbReference type="GO" id="GO:0006751">
    <property type="term" value="P:glutathione catabolic process"/>
    <property type="evidence" value="ECO:0007669"/>
    <property type="project" value="InterPro"/>
</dbReference>
<dbReference type="PANTHER" id="PTHR11686">
    <property type="entry name" value="GAMMA GLUTAMYL TRANSPEPTIDASE"/>
    <property type="match status" value="1"/>
</dbReference>
<dbReference type="Gene3D" id="1.10.246.130">
    <property type="match status" value="1"/>
</dbReference>
<feature type="binding site" evidence="2">
    <location>
        <position position="439"/>
    </location>
    <ligand>
        <name>L-glutamate</name>
        <dbReference type="ChEBI" id="CHEBI:29985"/>
    </ligand>
</feature>